<feature type="transmembrane region" description="Helical" evidence="7">
    <location>
        <begin position="16"/>
        <end position="38"/>
    </location>
</feature>
<evidence type="ECO:0000259" key="8">
    <source>
        <dbReference type="PROSITE" id="PS50928"/>
    </source>
</evidence>
<evidence type="ECO:0000256" key="2">
    <source>
        <dbReference type="ARBA" id="ARBA00022448"/>
    </source>
</evidence>
<evidence type="ECO:0000313" key="9">
    <source>
        <dbReference type="EMBL" id="MBB4680239.1"/>
    </source>
</evidence>
<dbReference type="InterPro" id="IPR000515">
    <property type="entry name" value="MetI-like"/>
</dbReference>
<feature type="transmembrane region" description="Helical" evidence="7">
    <location>
        <begin position="214"/>
        <end position="234"/>
    </location>
</feature>
<dbReference type="RefSeq" id="WP_185005892.1">
    <property type="nucleotide sequence ID" value="NZ_BAAAUI010000009.1"/>
</dbReference>
<keyword evidence="6 7" id="KW-0472">Membrane</keyword>
<feature type="transmembrane region" description="Helical" evidence="7">
    <location>
        <begin position="79"/>
        <end position="100"/>
    </location>
</feature>
<evidence type="ECO:0000256" key="4">
    <source>
        <dbReference type="ARBA" id="ARBA00022692"/>
    </source>
</evidence>
<dbReference type="Gene3D" id="1.10.3720.10">
    <property type="entry name" value="MetI-like"/>
    <property type="match status" value="1"/>
</dbReference>
<dbReference type="Pfam" id="PF00528">
    <property type="entry name" value="BPD_transp_1"/>
    <property type="match status" value="1"/>
</dbReference>
<dbReference type="InterPro" id="IPR051393">
    <property type="entry name" value="ABC_transporter_permease"/>
</dbReference>
<protein>
    <submittedName>
        <fullName evidence="9">Cellobiose transport system permease protein</fullName>
    </submittedName>
</protein>
<proteinExistence type="inferred from homology"/>
<evidence type="ECO:0000256" key="7">
    <source>
        <dbReference type="RuleBase" id="RU363032"/>
    </source>
</evidence>
<dbReference type="InterPro" id="IPR035906">
    <property type="entry name" value="MetI-like_sf"/>
</dbReference>
<dbReference type="CDD" id="cd06261">
    <property type="entry name" value="TM_PBP2"/>
    <property type="match status" value="1"/>
</dbReference>
<dbReference type="GO" id="GO:0055085">
    <property type="term" value="P:transmembrane transport"/>
    <property type="evidence" value="ECO:0007669"/>
    <property type="project" value="InterPro"/>
</dbReference>
<comment type="subcellular location">
    <subcellularLocation>
        <location evidence="1 7">Cell membrane</location>
        <topology evidence="1 7">Multi-pass membrane protein</topology>
    </subcellularLocation>
</comment>
<evidence type="ECO:0000313" key="10">
    <source>
        <dbReference type="Proteomes" id="UP000533598"/>
    </source>
</evidence>
<dbReference type="PANTHER" id="PTHR30193">
    <property type="entry name" value="ABC TRANSPORTER PERMEASE PROTEIN"/>
    <property type="match status" value="1"/>
</dbReference>
<sequence length="304" mass="33698">MPAATLSRGRRARRYLPYYLAISPFFILFAVFGAYPVLYSFYLALQRWNGVGAMEWVGLDNFAFLFTDPTFWHSIYNTLLIWVMSTVPMTALALLVALGLNSSIRLRGLFQVAYFLPNVTSVVAMSLVFGSIFSSEFGILNWLLGLLGVGQVEWLTSPWGIRVAISLMIIWRWTGYNAIIFLAGLQAIPNDVLEAAKVDGAGRLRTFFSVTLPLLRPVLLFSVVMSAIGGMQVFTESQVLLGDRGGTDGAGMTMVLYLYNEAFVHSDFGYGSAIAWGVFLVVVIFSIINWRLIQRPESAPGGIR</sequence>
<dbReference type="SUPFAM" id="SSF161098">
    <property type="entry name" value="MetI-like"/>
    <property type="match status" value="1"/>
</dbReference>
<dbReference type="PROSITE" id="PS50928">
    <property type="entry name" value="ABC_TM1"/>
    <property type="match status" value="1"/>
</dbReference>
<organism evidence="9 10">
    <name type="scientific">Crossiella cryophila</name>
    <dbReference type="NCBI Taxonomy" id="43355"/>
    <lineage>
        <taxon>Bacteria</taxon>
        <taxon>Bacillati</taxon>
        <taxon>Actinomycetota</taxon>
        <taxon>Actinomycetes</taxon>
        <taxon>Pseudonocardiales</taxon>
        <taxon>Pseudonocardiaceae</taxon>
        <taxon>Crossiella</taxon>
    </lineage>
</organism>
<dbReference type="GO" id="GO:0005886">
    <property type="term" value="C:plasma membrane"/>
    <property type="evidence" value="ECO:0007669"/>
    <property type="project" value="UniProtKB-SubCell"/>
</dbReference>
<dbReference type="PANTHER" id="PTHR30193:SF37">
    <property type="entry name" value="INNER MEMBRANE ABC TRANSPORTER PERMEASE PROTEIN YCJO"/>
    <property type="match status" value="1"/>
</dbReference>
<keyword evidence="10" id="KW-1185">Reference proteome</keyword>
<evidence type="ECO:0000256" key="6">
    <source>
        <dbReference type="ARBA" id="ARBA00023136"/>
    </source>
</evidence>
<evidence type="ECO:0000256" key="3">
    <source>
        <dbReference type="ARBA" id="ARBA00022475"/>
    </source>
</evidence>
<dbReference type="EMBL" id="JACHMH010000001">
    <property type="protein sequence ID" value="MBB4680239.1"/>
    <property type="molecule type" value="Genomic_DNA"/>
</dbReference>
<dbReference type="Proteomes" id="UP000533598">
    <property type="component" value="Unassembled WGS sequence"/>
</dbReference>
<feature type="transmembrane region" description="Helical" evidence="7">
    <location>
        <begin position="268"/>
        <end position="288"/>
    </location>
</feature>
<keyword evidence="3" id="KW-1003">Cell membrane</keyword>
<feature type="transmembrane region" description="Helical" evidence="7">
    <location>
        <begin position="112"/>
        <end position="133"/>
    </location>
</feature>
<comment type="caution">
    <text evidence="9">The sequence shown here is derived from an EMBL/GenBank/DDBJ whole genome shotgun (WGS) entry which is preliminary data.</text>
</comment>
<evidence type="ECO:0000256" key="1">
    <source>
        <dbReference type="ARBA" id="ARBA00004651"/>
    </source>
</evidence>
<keyword evidence="2 7" id="KW-0813">Transport</keyword>
<reference evidence="9 10" key="1">
    <citation type="submission" date="2020-08" db="EMBL/GenBank/DDBJ databases">
        <title>Sequencing the genomes of 1000 actinobacteria strains.</title>
        <authorList>
            <person name="Klenk H.-P."/>
        </authorList>
    </citation>
    <scope>NUCLEOTIDE SEQUENCE [LARGE SCALE GENOMIC DNA]</scope>
    <source>
        <strain evidence="9 10">DSM 44230</strain>
    </source>
</reference>
<name>A0A7W7CIU5_9PSEU</name>
<dbReference type="AlphaFoldDB" id="A0A7W7CIU5"/>
<gene>
    <name evidence="9" type="ORF">HNR67_006357</name>
</gene>
<feature type="domain" description="ABC transmembrane type-1" evidence="8">
    <location>
        <begin position="75"/>
        <end position="289"/>
    </location>
</feature>
<evidence type="ECO:0000256" key="5">
    <source>
        <dbReference type="ARBA" id="ARBA00022989"/>
    </source>
</evidence>
<keyword evidence="5 7" id="KW-1133">Transmembrane helix</keyword>
<accession>A0A7W7CIU5</accession>
<comment type="similarity">
    <text evidence="7">Belongs to the binding-protein-dependent transport system permease family.</text>
</comment>
<keyword evidence="4 7" id="KW-0812">Transmembrane</keyword>